<comment type="similarity">
    <text evidence="7">Belongs to the transglycosylase MltG family.</text>
</comment>
<dbReference type="GO" id="GO:0005886">
    <property type="term" value="C:plasma membrane"/>
    <property type="evidence" value="ECO:0007669"/>
    <property type="project" value="UniProtKB-UniRule"/>
</dbReference>
<keyword evidence="9" id="KW-1185">Reference proteome</keyword>
<comment type="catalytic activity">
    <reaction evidence="7">
        <text>a peptidoglycan chain = a peptidoglycan chain with N-acetyl-1,6-anhydromuramyl-[peptide] at the reducing end + a peptidoglycan chain with N-acetylglucosamine at the non-reducing end.</text>
        <dbReference type="EC" id="4.2.2.29"/>
    </reaction>
</comment>
<dbReference type="Pfam" id="PF02618">
    <property type="entry name" value="YceG"/>
    <property type="match status" value="1"/>
</dbReference>
<dbReference type="RefSeq" id="WP_160801687.1">
    <property type="nucleotide sequence ID" value="NZ_WUUL01000007.1"/>
</dbReference>
<keyword evidence="2 7" id="KW-0812">Transmembrane</keyword>
<evidence type="ECO:0000256" key="7">
    <source>
        <dbReference type="HAMAP-Rule" id="MF_02065"/>
    </source>
</evidence>
<dbReference type="EC" id="4.2.2.29" evidence="7"/>
<keyword evidence="3 7" id="KW-1133">Transmembrane helix</keyword>
<dbReference type="AlphaFoldDB" id="A0A6I4VUX9"/>
<dbReference type="PANTHER" id="PTHR30518">
    <property type="entry name" value="ENDOLYTIC MUREIN TRANSGLYCOSYLASE"/>
    <property type="match status" value="1"/>
</dbReference>
<name>A0A6I4VUX9_9BACL</name>
<evidence type="ECO:0000256" key="6">
    <source>
        <dbReference type="ARBA" id="ARBA00023316"/>
    </source>
</evidence>
<dbReference type="GO" id="GO:0008932">
    <property type="term" value="F:lytic endotransglycosylase activity"/>
    <property type="evidence" value="ECO:0007669"/>
    <property type="project" value="UniProtKB-UniRule"/>
</dbReference>
<dbReference type="CDD" id="cd08010">
    <property type="entry name" value="MltG_like"/>
    <property type="match status" value="1"/>
</dbReference>
<dbReference type="PANTHER" id="PTHR30518:SF2">
    <property type="entry name" value="ENDOLYTIC MUREIN TRANSGLYCOSYLASE"/>
    <property type="match status" value="1"/>
</dbReference>
<evidence type="ECO:0000256" key="2">
    <source>
        <dbReference type="ARBA" id="ARBA00022692"/>
    </source>
</evidence>
<evidence type="ECO:0000256" key="5">
    <source>
        <dbReference type="ARBA" id="ARBA00023239"/>
    </source>
</evidence>
<dbReference type="GO" id="GO:0009252">
    <property type="term" value="P:peptidoglycan biosynthetic process"/>
    <property type="evidence" value="ECO:0007669"/>
    <property type="project" value="UniProtKB-UniRule"/>
</dbReference>
<protein>
    <recommendedName>
        <fullName evidence="7">Endolytic murein transglycosylase</fullName>
        <ecNumber evidence="7">4.2.2.29</ecNumber>
    </recommendedName>
    <alternativeName>
        <fullName evidence="7">Peptidoglycan lytic transglycosylase</fullName>
    </alternativeName>
    <alternativeName>
        <fullName evidence="7">Peptidoglycan polymerization terminase</fullName>
    </alternativeName>
</protein>
<evidence type="ECO:0000256" key="4">
    <source>
        <dbReference type="ARBA" id="ARBA00023136"/>
    </source>
</evidence>
<evidence type="ECO:0000256" key="1">
    <source>
        <dbReference type="ARBA" id="ARBA00022475"/>
    </source>
</evidence>
<comment type="caution">
    <text evidence="8">The sequence shown here is derived from an EMBL/GenBank/DDBJ whole genome shotgun (WGS) entry which is preliminary data.</text>
</comment>
<dbReference type="Gene3D" id="3.30.1490.480">
    <property type="entry name" value="Endolytic murein transglycosylase"/>
    <property type="match status" value="2"/>
</dbReference>
<proteinExistence type="inferred from homology"/>
<sequence length="347" mass="39555">MKWFLRIILTLVLLAGWLVAAYFFIDWTLESPPRSKAVQIDIEPDSSLKQIGSILKSKKLINEDWFFRYYAVYRQKTNLLAGTYEIKPSENLDAILNKIAIGKQDLVKVTIPEGKTVNEIAEIIAAKGFSKEEFLKAVNRANNKDTFNFEKEIKQTPARQYKLEGYLFPSTYEFHKETSGDDIVKIMVQEFGKRVVKLDARNKLDNSPYSIDQWVTIASLIEREGRVRSELPIISGVIYNRLRINMMLQVDASIIYAYSLNGIVKKKLNGNDTKLNSPYNTYKIKGLTPGPISNPGEEALKAALEPAQHSYLYYVTKQDGTGAHFFSKTYEEQKAKIVESNKNEAAK</sequence>
<dbReference type="Proteomes" id="UP000430692">
    <property type="component" value="Unassembled WGS sequence"/>
</dbReference>
<keyword evidence="1 7" id="KW-1003">Cell membrane</keyword>
<evidence type="ECO:0000313" key="8">
    <source>
        <dbReference type="EMBL" id="MXQ54328.1"/>
    </source>
</evidence>
<dbReference type="NCBIfam" id="TIGR00247">
    <property type="entry name" value="endolytic transglycosylase MltG"/>
    <property type="match status" value="1"/>
</dbReference>
<evidence type="ECO:0000313" key="9">
    <source>
        <dbReference type="Proteomes" id="UP000430692"/>
    </source>
</evidence>
<dbReference type="GO" id="GO:0071555">
    <property type="term" value="P:cell wall organization"/>
    <property type="evidence" value="ECO:0007669"/>
    <property type="project" value="UniProtKB-KW"/>
</dbReference>
<gene>
    <name evidence="7 8" type="primary">mltG</name>
    <name evidence="8" type="ORF">GSM42_11520</name>
</gene>
<feature type="site" description="Important for catalytic activity" evidence="7">
    <location>
        <position position="224"/>
    </location>
</feature>
<keyword evidence="5 7" id="KW-0456">Lyase</keyword>
<keyword evidence="4 7" id="KW-0472">Membrane</keyword>
<accession>A0A6I4VUX9</accession>
<keyword evidence="6 7" id="KW-0961">Cell wall biogenesis/degradation</keyword>
<dbReference type="HAMAP" id="MF_02065">
    <property type="entry name" value="MltG"/>
    <property type="match status" value="1"/>
</dbReference>
<evidence type="ECO:0000256" key="3">
    <source>
        <dbReference type="ARBA" id="ARBA00022989"/>
    </source>
</evidence>
<reference evidence="8 9" key="1">
    <citation type="submission" date="2019-12" db="EMBL/GenBank/DDBJ databases">
        <title>Whole-genome analyses of novel actinobacteria.</title>
        <authorList>
            <person name="Sahin N."/>
            <person name="Saygin H."/>
        </authorList>
    </citation>
    <scope>NUCLEOTIDE SEQUENCE [LARGE SCALE GENOMIC DNA]</scope>
    <source>
        <strain evidence="8 9">KC615</strain>
    </source>
</reference>
<comment type="function">
    <text evidence="7">Functions as a peptidoglycan terminase that cleaves nascent peptidoglycan strands endolytically to terminate their elongation.</text>
</comment>
<organism evidence="8 9">
    <name type="scientific">Shimazuella alba</name>
    <dbReference type="NCBI Taxonomy" id="2690964"/>
    <lineage>
        <taxon>Bacteria</taxon>
        <taxon>Bacillati</taxon>
        <taxon>Bacillota</taxon>
        <taxon>Bacilli</taxon>
        <taxon>Bacillales</taxon>
        <taxon>Thermoactinomycetaceae</taxon>
        <taxon>Shimazuella</taxon>
    </lineage>
</organism>
<dbReference type="EMBL" id="WUUL01000007">
    <property type="protein sequence ID" value="MXQ54328.1"/>
    <property type="molecule type" value="Genomic_DNA"/>
</dbReference>
<dbReference type="InterPro" id="IPR003770">
    <property type="entry name" value="MLTG-like"/>
</dbReference>